<accession>A0ABQ5KBA4</accession>
<proteinExistence type="predicted"/>
<name>A0ABQ5KBA4_9EUKA</name>
<evidence type="ECO:0000313" key="2">
    <source>
        <dbReference type="Proteomes" id="UP001057375"/>
    </source>
</evidence>
<reference evidence="1" key="1">
    <citation type="submission" date="2022-03" db="EMBL/GenBank/DDBJ databases">
        <title>Draft genome sequence of Aduncisulcus paluster, a free-living microaerophilic Fornicata.</title>
        <authorList>
            <person name="Yuyama I."/>
            <person name="Kume K."/>
            <person name="Tamura T."/>
            <person name="Inagaki Y."/>
            <person name="Hashimoto T."/>
        </authorList>
    </citation>
    <scope>NUCLEOTIDE SEQUENCE</scope>
    <source>
        <strain evidence="1">NY0171</strain>
    </source>
</reference>
<protein>
    <submittedName>
        <fullName evidence="1">Uncharacterized protein</fullName>
    </submittedName>
</protein>
<sequence>METGFTPETIKASLEDRFLKEDRMFLSRKKLHFLSRELESVSEAYVSFKSVESKPYWYSSGGTFFLLEKKDVLDNLDIQRGKISADIEVEKRKLKEIKETR</sequence>
<dbReference type="Proteomes" id="UP001057375">
    <property type="component" value="Unassembled WGS sequence"/>
</dbReference>
<comment type="caution">
    <text evidence="1">The sequence shown here is derived from an EMBL/GenBank/DDBJ whole genome shotgun (WGS) entry which is preliminary data.</text>
</comment>
<keyword evidence="2" id="KW-1185">Reference proteome</keyword>
<evidence type="ECO:0000313" key="1">
    <source>
        <dbReference type="EMBL" id="GKT29838.1"/>
    </source>
</evidence>
<organism evidence="1 2">
    <name type="scientific">Aduncisulcus paluster</name>
    <dbReference type="NCBI Taxonomy" id="2918883"/>
    <lineage>
        <taxon>Eukaryota</taxon>
        <taxon>Metamonada</taxon>
        <taxon>Carpediemonas-like organisms</taxon>
        <taxon>Aduncisulcus</taxon>
    </lineage>
</organism>
<dbReference type="EMBL" id="BQXS01013858">
    <property type="protein sequence ID" value="GKT29838.1"/>
    <property type="molecule type" value="Genomic_DNA"/>
</dbReference>
<gene>
    <name evidence="1" type="ORF">ADUPG1_014232</name>
</gene>